<accession>A0A1W6JUQ9</accession>
<name>A0A1W6JUQ9_9CAUD</name>
<reference evidence="1 2" key="1">
    <citation type="submission" date="2017-02" db="EMBL/GenBank/DDBJ databases">
        <title>Comeplete genome sequence of Bacteriophage pVco-5, that infects Vibrio corallilyticus.</title>
        <authorList>
            <person name="Kim H.J."/>
            <person name="Park S.C."/>
        </authorList>
    </citation>
    <scope>NUCLEOTIDE SEQUENCE [LARGE SCALE GENOMIC DNA]</scope>
</reference>
<evidence type="ECO:0000313" key="1">
    <source>
        <dbReference type="EMBL" id="ARM70990.1"/>
    </source>
</evidence>
<protein>
    <submittedName>
        <fullName evidence="1">Uncharacterized protein</fullName>
    </submittedName>
</protein>
<sequence length="62" mass="6983">MAQIKIKPSKVGTLRAIARREGAINDEGKISVSWMRKKMSSPRTSAAVKKKLNFALNARKWK</sequence>
<evidence type="ECO:0000313" key="2">
    <source>
        <dbReference type="Proteomes" id="UP000225564"/>
    </source>
</evidence>
<dbReference type="Proteomes" id="UP000225564">
    <property type="component" value="Segment"/>
</dbReference>
<dbReference type="EMBL" id="KY612839">
    <property type="protein sequence ID" value="ARM70990.1"/>
    <property type="molecule type" value="Genomic_DNA"/>
</dbReference>
<gene>
    <name evidence="1" type="ORF">pVco5_002</name>
</gene>
<keyword evidence="2" id="KW-1185">Reference proteome</keyword>
<organism evidence="1 2">
    <name type="scientific">Vibrio phage pVco-5</name>
    <dbReference type="NCBI Taxonomy" id="1965485"/>
    <lineage>
        <taxon>Viruses</taxon>
        <taxon>Duplodnaviria</taxon>
        <taxon>Heunggongvirae</taxon>
        <taxon>Uroviricota</taxon>
        <taxon>Caudoviricetes</taxon>
        <taxon>Schitoviridae</taxon>
        <taxon>Vicoquintavirus</taxon>
        <taxon>Vicoquintavirus Pvco5</taxon>
    </lineage>
</organism>
<proteinExistence type="predicted"/>